<dbReference type="InterPro" id="IPR039421">
    <property type="entry name" value="Type_1_exporter"/>
</dbReference>
<name>A0A1H7PG52_9SPHI</name>
<keyword evidence="8 9" id="KW-0472">Membrane</keyword>
<dbReference type="SUPFAM" id="SSF52540">
    <property type="entry name" value="P-loop containing nucleoside triphosphate hydrolases"/>
    <property type="match status" value="1"/>
</dbReference>
<dbReference type="GO" id="GO:0005524">
    <property type="term" value="F:ATP binding"/>
    <property type="evidence" value="ECO:0007669"/>
    <property type="project" value="UniProtKB-KW"/>
</dbReference>
<keyword evidence="4 9" id="KW-0812">Transmembrane</keyword>
<dbReference type="Pfam" id="PF00664">
    <property type="entry name" value="ABC_membrane"/>
    <property type="match status" value="1"/>
</dbReference>
<dbReference type="InterPro" id="IPR036640">
    <property type="entry name" value="ABC1_TM_sf"/>
</dbReference>
<dbReference type="PROSITE" id="PS50893">
    <property type="entry name" value="ABC_TRANSPORTER_2"/>
    <property type="match status" value="1"/>
</dbReference>
<dbReference type="STRING" id="332977.SAMN05421740_104334"/>
<evidence type="ECO:0000259" key="10">
    <source>
        <dbReference type="PROSITE" id="PS50893"/>
    </source>
</evidence>
<dbReference type="OrthoDB" id="9760358at2"/>
<keyword evidence="5" id="KW-0547">Nucleotide-binding</keyword>
<feature type="transmembrane region" description="Helical" evidence="9">
    <location>
        <begin position="296"/>
        <end position="315"/>
    </location>
</feature>
<dbReference type="SMART" id="SM00382">
    <property type="entry name" value="AAA"/>
    <property type="match status" value="1"/>
</dbReference>
<evidence type="ECO:0000256" key="1">
    <source>
        <dbReference type="ARBA" id="ARBA00004651"/>
    </source>
</evidence>
<evidence type="ECO:0000256" key="3">
    <source>
        <dbReference type="ARBA" id="ARBA00022475"/>
    </source>
</evidence>
<feature type="domain" description="ABC transporter" evidence="10">
    <location>
        <begin position="360"/>
        <end position="595"/>
    </location>
</feature>
<dbReference type="EMBL" id="FNZR01000004">
    <property type="protein sequence ID" value="SEL34037.1"/>
    <property type="molecule type" value="Genomic_DNA"/>
</dbReference>
<dbReference type="PANTHER" id="PTHR24221">
    <property type="entry name" value="ATP-BINDING CASSETTE SUB-FAMILY B"/>
    <property type="match status" value="1"/>
</dbReference>
<evidence type="ECO:0000313" key="13">
    <source>
        <dbReference type="Proteomes" id="UP000198916"/>
    </source>
</evidence>
<dbReference type="RefSeq" id="WP_090605931.1">
    <property type="nucleotide sequence ID" value="NZ_FNZR01000004.1"/>
</dbReference>
<dbReference type="GO" id="GO:0016887">
    <property type="term" value="F:ATP hydrolysis activity"/>
    <property type="evidence" value="ECO:0007669"/>
    <property type="project" value="InterPro"/>
</dbReference>
<dbReference type="GO" id="GO:0034040">
    <property type="term" value="F:ATPase-coupled lipid transmembrane transporter activity"/>
    <property type="evidence" value="ECO:0007669"/>
    <property type="project" value="TreeGrafter"/>
</dbReference>
<gene>
    <name evidence="12" type="ORF">SAMN05421740_104334</name>
</gene>
<dbReference type="InterPro" id="IPR003439">
    <property type="entry name" value="ABC_transporter-like_ATP-bd"/>
</dbReference>
<reference evidence="13" key="1">
    <citation type="submission" date="2016-10" db="EMBL/GenBank/DDBJ databases">
        <authorList>
            <person name="Varghese N."/>
            <person name="Submissions S."/>
        </authorList>
    </citation>
    <scope>NUCLEOTIDE SEQUENCE [LARGE SCALE GENOMIC DNA]</scope>
    <source>
        <strain evidence="13">Jip14</strain>
    </source>
</reference>
<evidence type="ECO:0000256" key="8">
    <source>
        <dbReference type="ARBA" id="ARBA00023136"/>
    </source>
</evidence>
<dbReference type="AlphaFoldDB" id="A0A1H7PG52"/>
<keyword evidence="7 9" id="KW-1133">Transmembrane helix</keyword>
<dbReference type="InterPro" id="IPR027417">
    <property type="entry name" value="P-loop_NTPase"/>
</dbReference>
<dbReference type="PANTHER" id="PTHR24221:SF654">
    <property type="entry name" value="ATP-BINDING CASSETTE SUB-FAMILY B MEMBER 6"/>
    <property type="match status" value="1"/>
</dbReference>
<sequence length="599" mass="67216">MGKIKSILKNSFRPFVYFYSYLGYRIFLSMLISITVGVLDSFGLAMFMPMFQLIDSKEALDSADFGNFSFLMRGLTSLGIELNLKSILVVMASFFLMKGVVLYINQAYKTVIKEQFIRKVRLRLTTDLSQLSFKHFVSSDVGKIQNTTTGEVNKLSDAYAAYFEAIQQIILICVYLGLAFYVDLRFALLITAGGILTNFLFTRIFKTTKSLSKQVTSTSHAYQGLIIQFSANFKYLKATGTYNRMMALLKKAIQTIERDNLIMGKLHAFIGAAREPVLILVLCLVIYLHVYLFDGVLGTIILSLLFFYRALTSLVQMQSSYNQFLSLSGSVDNIISFEGELNENKENRHGMPFDSFKHSLSLSHIKFGYSNQPIIKDVSLTINRNETIAFVGESGSGKTTLINLITGLLSPDEGQITVDGNKMDNIDVASYRKRIGYIAQEPAIFNDTIFNNITLWDAPTEENRTKFAEVIRQASLHQFIAGLPLQEQTLLGNNGINISGGQKQRISIARELYKDIDLLVLDEATSSLDSEIEKNIQESIDLLKGSITILIVAHRLATIKNADKIVLLDQGQIINVSNSFADLESSSEKFKRMIELQKL</sequence>
<feature type="transmembrane region" description="Helical" evidence="9">
    <location>
        <begin position="21"/>
        <end position="47"/>
    </location>
</feature>
<evidence type="ECO:0000256" key="2">
    <source>
        <dbReference type="ARBA" id="ARBA00022448"/>
    </source>
</evidence>
<dbReference type="Proteomes" id="UP000198916">
    <property type="component" value="Unassembled WGS sequence"/>
</dbReference>
<dbReference type="FunFam" id="3.40.50.300:FF:000299">
    <property type="entry name" value="ABC transporter ATP-binding protein/permease"/>
    <property type="match status" value="1"/>
</dbReference>
<feature type="transmembrane region" description="Helical" evidence="9">
    <location>
        <begin position="159"/>
        <end position="180"/>
    </location>
</feature>
<organism evidence="12 13">
    <name type="scientific">Parapedobacter koreensis</name>
    <dbReference type="NCBI Taxonomy" id="332977"/>
    <lineage>
        <taxon>Bacteria</taxon>
        <taxon>Pseudomonadati</taxon>
        <taxon>Bacteroidota</taxon>
        <taxon>Sphingobacteriia</taxon>
        <taxon>Sphingobacteriales</taxon>
        <taxon>Sphingobacteriaceae</taxon>
        <taxon>Parapedobacter</taxon>
    </lineage>
</organism>
<evidence type="ECO:0000256" key="6">
    <source>
        <dbReference type="ARBA" id="ARBA00022840"/>
    </source>
</evidence>
<feature type="transmembrane region" description="Helical" evidence="9">
    <location>
        <begin position="82"/>
        <end position="104"/>
    </location>
</feature>
<accession>A0A1H7PG52</accession>
<dbReference type="PROSITE" id="PS50929">
    <property type="entry name" value="ABC_TM1F"/>
    <property type="match status" value="1"/>
</dbReference>
<evidence type="ECO:0000256" key="4">
    <source>
        <dbReference type="ARBA" id="ARBA00022692"/>
    </source>
</evidence>
<proteinExistence type="predicted"/>
<keyword evidence="3" id="KW-1003">Cell membrane</keyword>
<dbReference type="Gene3D" id="3.40.50.300">
    <property type="entry name" value="P-loop containing nucleotide triphosphate hydrolases"/>
    <property type="match status" value="1"/>
</dbReference>
<comment type="subcellular location">
    <subcellularLocation>
        <location evidence="1">Cell membrane</location>
        <topology evidence="1">Multi-pass membrane protein</topology>
    </subcellularLocation>
</comment>
<evidence type="ECO:0000256" key="5">
    <source>
        <dbReference type="ARBA" id="ARBA00022741"/>
    </source>
</evidence>
<dbReference type="InterPro" id="IPR003593">
    <property type="entry name" value="AAA+_ATPase"/>
</dbReference>
<dbReference type="SUPFAM" id="SSF90123">
    <property type="entry name" value="ABC transporter transmembrane region"/>
    <property type="match status" value="1"/>
</dbReference>
<protein>
    <submittedName>
        <fullName evidence="12">ATP-binding cassette, subfamily B, MsbA</fullName>
    </submittedName>
</protein>
<dbReference type="Gene3D" id="1.20.1560.10">
    <property type="entry name" value="ABC transporter type 1, transmembrane domain"/>
    <property type="match status" value="1"/>
</dbReference>
<dbReference type="InterPro" id="IPR011527">
    <property type="entry name" value="ABC1_TM_dom"/>
</dbReference>
<dbReference type="GO" id="GO:0005886">
    <property type="term" value="C:plasma membrane"/>
    <property type="evidence" value="ECO:0007669"/>
    <property type="project" value="UniProtKB-SubCell"/>
</dbReference>
<dbReference type="GO" id="GO:0140359">
    <property type="term" value="F:ABC-type transporter activity"/>
    <property type="evidence" value="ECO:0007669"/>
    <property type="project" value="InterPro"/>
</dbReference>
<dbReference type="PROSITE" id="PS00211">
    <property type="entry name" value="ABC_TRANSPORTER_1"/>
    <property type="match status" value="1"/>
</dbReference>
<evidence type="ECO:0000259" key="11">
    <source>
        <dbReference type="PROSITE" id="PS50929"/>
    </source>
</evidence>
<feature type="domain" description="ABC transmembrane type-1" evidence="11">
    <location>
        <begin position="27"/>
        <end position="326"/>
    </location>
</feature>
<evidence type="ECO:0000256" key="7">
    <source>
        <dbReference type="ARBA" id="ARBA00022989"/>
    </source>
</evidence>
<dbReference type="Pfam" id="PF00005">
    <property type="entry name" value="ABC_tran"/>
    <property type="match status" value="1"/>
</dbReference>
<feature type="transmembrane region" description="Helical" evidence="9">
    <location>
        <begin position="186"/>
        <end position="205"/>
    </location>
</feature>
<keyword evidence="13" id="KW-1185">Reference proteome</keyword>
<evidence type="ECO:0000313" key="12">
    <source>
        <dbReference type="EMBL" id="SEL34037.1"/>
    </source>
</evidence>
<dbReference type="InterPro" id="IPR017871">
    <property type="entry name" value="ABC_transporter-like_CS"/>
</dbReference>
<evidence type="ECO:0000256" key="9">
    <source>
        <dbReference type="SAM" id="Phobius"/>
    </source>
</evidence>
<keyword evidence="6 12" id="KW-0067">ATP-binding</keyword>
<keyword evidence="2" id="KW-0813">Transport</keyword>